<evidence type="ECO:0000256" key="5">
    <source>
        <dbReference type="SAM" id="MobiDB-lite"/>
    </source>
</evidence>
<reference evidence="7 8" key="1">
    <citation type="submission" date="2020-08" db="EMBL/GenBank/DDBJ databases">
        <authorList>
            <person name="Hejnol A."/>
        </authorList>
    </citation>
    <scope>NUCLEOTIDE SEQUENCE [LARGE SCALE GENOMIC DNA]</scope>
</reference>
<evidence type="ECO:0000256" key="3">
    <source>
        <dbReference type="ARBA" id="ARBA00023054"/>
    </source>
</evidence>
<feature type="domain" description="Cytohesin Ubiquitin Protein Inducing" evidence="6">
    <location>
        <begin position="14"/>
        <end position="112"/>
    </location>
</feature>
<evidence type="ECO:0000256" key="2">
    <source>
        <dbReference type="ARBA" id="ARBA00022490"/>
    </source>
</evidence>
<keyword evidence="3 4" id="KW-0175">Coiled coil</keyword>
<evidence type="ECO:0000313" key="8">
    <source>
        <dbReference type="Proteomes" id="UP000549394"/>
    </source>
</evidence>
<comment type="caution">
    <text evidence="7">The sequence shown here is derived from an EMBL/GenBank/DDBJ whole genome shotgun (WGS) entry which is preliminary data.</text>
</comment>
<name>A0A7I8W6S2_9ANNE</name>
<feature type="compositionally biased region" description="Basic and acidic residues" evidence="5">
    <location>
        <begin position="161"/>
        <end position="180"/>
    </location>
</feature>
<dbReference type="PANTHER" id="PTHR46079">
    <property type="entry name" value="FERM DOMAIN-CONTAINING PROTEIN 4"/>
    <property type="match status" value="1"/>
</dbReference>
<keyword evidence="8" id="KW-1185">Reference proteome</keyword>
<dbReference type="OrthoDB" id="10063592at2759"/>
<dbReference type="PANTHER" id="PTHR46079:SF2">
    <property type="entry name" value="FERM DOMAIN-CONTAINING PROTEIN"/>
    <property type="match status" value="1"/>
</dbReference>
<feature type="region of interest" description="Disordered" evidence="5">
    <location>
        <begin position="159"/>
        <end position="180"/>
    </location>
</feature>
<dbReference type="Pfam" id="PF11819">
    <property type="entry name" value="CUPID"/>
    <property type="match status" value="1"/>
</dbReference>
<evidence type="ECO:0000259" key="6">
    <source>
        <dbReference type="Pfam" id="PF11819"/>
    </source>
</evidence>
<organism evidence="7 8">
    <name type="scientific">Dimorphilus gyrociliatus</name>
    <dbReference type="NCBI Taxonomy" id="2664684"/>
    <lineage>
        <taxon>Eukaryota</taxon>
        <taxon>Metazoa</taxon>
        <taxon>Spiralia</taxon>
        <taxon>Lophotrochozoa</taxon>
        <taxon>Annelida</taxon>
        <taxon>Polychaeta</taxon>
        <taxon>Polychaeta incertae sedis</taxon>
        <taxon>Dinophilidae</taxon>
        <taxon>Dimorphilus</taxon>
    </lineage>
</organism>
<accession>A0A7I8W6S2</accession>
<comment type="subcellular location">
    <subcellularLocation>
        <location evidence="1">Cytoplasm</location>
    </subcellularLocation>
</comment>
<evidence type="ECO:0000313" key="7">
    <source>
        <dbReference type="EMBL" id="CAD5123812.1"/>
    </source>
</evidence>
<evidence type="ECO:0000256" key="4">
    <source>
        <dbReference type="SAM" id="Coils"/>
    </source>
</evidence>
<feature type="coiled-coil region" evidence="4">
    <location>
        <begin position="117"/>
        <end position="144"/>
    </location>
</feature>
<feature type="compositionally biased region" description="Low complexity" evidence="5">
    <location>
        <begin position="228"/>
        <end position="240"/>
    </location>
</feature>
<protein>
    <submittedName>
        <fullName evidence="7">DgyrCDS12123</fullName>
    </submittedName>
</protein>
<feature type="region of interest" description="Disordered" evidence="5">
    <location>
        <begin position="213"/>
        <end position="266"/>
    </location>
</feature>
<sequence length="387" mass="45315">MDLDYDNPDDVRLRKMELERKKTLLEEKLKGKLDELKAICIEEYDLTGRVPDEYKMIPGSPLLKFRRKFGASFRFSPKLLADDSDPEMDDLEKQVEINRSVVAANEKVYKESKGILRRRHKLQYKTSASELKKLEERLINLKIEKGKKPIRVSNSIEDCSDEHSLDELDNSRDSSPVKREAVIKSSSMVEYIEMTPSSKTSHHSRFSPSFKNIAQLRSPDFKSPPSPSFRRSYQSFRQSSIRNKNYSSISQRYSDKPGELTESPDQVAHFRRSQYSSLRLNDRDRSFSDPRKSRNCFEIAKPFLSPDAIKYSESKRRQMTLLSSDNVHRSRANSQPERQTFRFIRSPPHFNNNFSDLDETNQTDLFSPVRNNWFYYGNRHMHDSTLV</sequence>
<dbReference type="EMBL" id="CAJFCJ010000019">
    <property type="protein sequence ID" value="CAD5123812.1"/>
    <property type="molecule type" value="Genomic_DNA"/>
</dbReference>
<keyword evidence="2" id="KW-0963">Cytoplasm</keyword>
<evidence type="ECO:0000256" key="1">
    <source>
        <dbReference type="ARBA" id="ARBA00004496"/>
    </source>
</evidence>
<dbReference type="GO" id="GO:0005737">
    <property type="term" value="C:cytoplasm"/>
    <property type="evidence" value="ECO:0007669"/>
    <property type="project" value="UniProtKB-SubCell"/>
</dbReference>
<dbReference type="InterPro" id="IPR047176">
    <property type="entry name" value="FRMD4A/B"/>
</dbReference>
<dbReference type="Proteomes" id="UP000549394">
    <property type="component" value="Unassembled WGS sequence"/>
</dbReference>
<proteinExistence type="predicted"/>
<dbReference type="InterPro" id="IPR021774">
    <property type="entry name" value="CUPID"/>
</dbReference>
<gene>
    <name evidence="7" type="ORF">DGYR_LOCUS11445</name>
</gene>
<dbReference type="GO" id="GO:0090162">
    <property type="term" value="P:establishment of epithelial cell polarity"/>
    <property type="evidence" value="ECO:0007669"/>
    <property type="project" value="InterPro"/>
</dbReference>
<feature type="compositionally biased region" description="Polar residues" evidence="5">
    <location>
        <begin position="241"/>
        <end position="252"/>
    </location>
</feature>
<dbReference type="AlphaFoldDB" id="A0A7I8W6S2"/>